<dbReference type="Proteomes" id="UP000789525">
    <property type="component" value="Unassembled WGS sequence"/>
</dbReference>
<reference evidence="1" key="1">
    <citation type="submission" date="2021-06" db="EMBL/GenBank/DDBJ databases">
        <authorList>
            <person name="Kallberg Y."/>
            <person name="Tangrot J."/>
            <person name="Rosling A."/>
        </authorList>
    </citation>
    <scope>NUCLEOTIDE SEQUENCE</scope>
    <source>
        <strain evidence="1">CL356</strain>
    </source>
</reference>
<feature type="non-terminal residue" evidence="1">
    <location>
        <position position="189"/>
    </location>
</feature>
<name>A0ACA9R304_9GLOM</name>
<comment type="caution">
    <text evidence="1">The sequence shown here is derived from an EMBL/GenBank/DDBJ whole genome shotgun (WGS) entry which is preliminary data.</text>
</comment>
<gene>
    <name evidence="1" type="ORF">ACOLOM_LOCUS13984</name>
</gene>
<sequence length="189" mass="21355">EAREREVLSIRMELLGGDHPQTIRALVDLANTFCKQGQVLKASKLLHGSLNDFRASTFKATEFCDLMTMWEFGLCTAHILTSNYESDKAEEILETCYASSVRSYGENHTSSIDIQLNIVDLYVDRGRLLQAERTLLKIQKLCQFRLGPGTPYTTKVQHKLASVYLEQGRLLEAEELLSNLLACRNKILG</sequence>
<organism evidence="1 2">
    <name type="scientific">Acaulospora colombiana</name>
    <dbReference type="NCBI Taxonomy" id="27376"/>
    <lineage>
        <taxon>Eukaryota</taxon>
        <taxon>Fungi</taxon>
        <taxon>Fungi incertae sedis</taxon>
        <taxon>Mucoromycota</taxon>
        <taxon>Glomeromycotina</taxon>
        <taxon>Glomeromycetes</taxon>
        <taxon>Diversisporales</taxon>
        <taxon>Acaulosporaceae</taxon>
        <taxon>Acaulospora</taxon>
    </lineage>
</organism>
<protein>
    <submittedName>
        <fullName evidence="1">11817_t:CDS:1</fullName>
    </submittedName>
</protein>
<accession>A0ACA9R304</accession>
<dbReference type="EMBL" id="CAJVPT010066832">
    <property type="protein sequence ID" value="CAG8774034.1"/>
    <property type="molecule type" value="Genomic_DNA"/>
</dbReference>
<proteinExistence type="predicted"/>
<evidence type="ECO:0000313" key="2">
    <source>
        <dbReference type="Proteomes" id="UP000789525"/>
    </source>
</evidence>
<keyword evidence="2" id="KW-1185">Reference proteome</keyword>
<feature type="non-terminal residue" evidence="1">
    <location>
        <position position="1"/>
    </location>
</feature>
<evidence type="ECO:0000313" key="1">
    <source>
        <dbReference type="EMBL" id="CAG8774034.1"/>
    </source>
</evidence>